<gene>
    <name evidence="4" type="primary">dprA</name>
    <name evidence="4" type="ORF">GU334_06760</name>
</gene>
<reference evidence="4 5" key="1">
    <citation type="submission" date="2019-12" db="EMBL/GenBank/DDBJ databases">
        <title>Whole genome sequences of Lactococcus raffinolactis strains isolated from sewage.</title>
        <authorList>
            <person name="Ybazeta G."/>
            <person name="Ross M."/>
            <person name="Brabant-Kirwan D."/>
            <person name="Saleh M."/>
            <person name="Dillon J.A."/>
            <person name="Splinter K."/>
            <person name="Nokhbeh R."/>
        </authorList>
    </citation>
    <scope>NUCLEOTIDE SEQUENCE [LARGE SCALE GENOMIC DNA]</scope>
    <source>
        <strain evidence="4 5">Lr_19_14</strain>
    </source>
</reference>
<feature type="domain" description="DNA processing protein A sterile alpha motif" evidence="3">
    <location>
        <begin position="1"/>
        <end position="64"/>
    </location>
</feature>
<dbReference type="AlphaFoldDB" id="A0A2A5SB33"/>
<dbReference type="Pfam" id="PF02481">
    <property type="entry name" value="DNA_processg_A"/>
    <property type="match status" value="1"/>
</dbReference>
<organism evidence="4 5">
    <name type="scientific">Pseudolactococcus raffinolactis</name>
    <dbReference type="NCBI Taxonomy" id="1366"/>
    <lineage>
        <taxon>Bacteria</taxon>
        <taxon>Bacillati</taxon>
        <taxon>Bacillota</taxon>
        <taxon>Bacilli</taxon>
        <taxon>Lactobacillales</taxon>
        <taxon>Streptococcaceae</taxon>
        <taxon>Pseudolactococcus</taxon>
    </lineage>
</organism>
<name>A0A2A5SB33_9LACT</name>
<evidence type="ECO:0000313" key="5">
    <source>
        <dbReference type="Proteomes" id="UP000501558"/>
    </source>
</evidence>
<dbReference type="SUPFAM" id="SSF102405">
    <property type="entry name" value="MCP/YpsA-like"/>
    <property type="match status" value="1"/>
</dbReference>
<dbReference type="PANTHER" id="PTHR43022">
    <property type="entry name" value="PROTEIN SMF"/>
    <property type="match status" value="1"/>
</dbReference>
<dbReference type="EMBL" id="CP047628">
    <property type="protein sequence ID" value="QIW58621.1"/>
    <property type="molecule type" value="Genomic_DNA"/>
</dbReference>
<dbReference type="RefSeq" id="WP_061774798.1">
    <property type="nucleotide sequence ID" value="NZ_BAAAXH010000007.1"/>
</dbReference>
<dbReference type="KEGG" id="lrn:CMV25_00440"/>
<dbReference type="OrthoDB" id="9785707at2"/>
<dbReference type="GeneID" id="93295292"/>
<protein>
    <submittedName>
        <fullName evidence="4">DNA-protecting protein DprA</fullName>
    </submittedName>
</protein>
<dbReference type="Proteomes" id="UP000501558">
    <property type="component" value="Chromosome"/>
</dbReference>
<accession>A0A2A5SB33</accession>
<dbReference type="Pfam" id="PF18255">
    <property type="entry name" value="SAM_DprA"/>
    <property type="match status" value="1"/>
</dbReference>
<proteinExistence type="inferred from homology"/>
<sequence length="283" mass="32073">MQNFDIYRLKKAGMSNLMVYQFLTLVADSQERNPLVCLPAFIRQVKMKQSAHFWEKFRSFDIKAIREEFQKFPSFSIQDKVYPEALREIYNPPVLLFYQGDLSLLHQTKLGFVGSRDCSQVGVASVQKIIKELQDRFVIVSGLARGIDTASHIAAMKNGGKTIAVIGTGLDVNYPRENYQLQAYIAKHQLLLSEYGPDEKPLKYHFPERNRIIAGLSRGVLVTEAKLRSGSLITCERAMEEGRDVFAVPGNIIDGVSDGCHHLIQEGAKLIFHGRDILMEYDM</sequence>
<comment type="similarity">
    <text evidence="1">Belongs to the DprA/Smf family.</text>
</comment>
<dbReference type="NCBIfam" id="TIGR00732">
    <property type="entry name" value="dprA"/>
    <property type="match status" value="1"/>
</dbReference>
<dbReference type="InterPro" id="IPR003488">
    <property type="entry name" value="DprA"/>
</dbReference>
<dbReference type="InterPro" id="IPR041104">
    <property type="entry name" value="SAM_DprA"/>
</dbReference>
<evidence type="ECO:0000259" key="3">
    <source>
        <dbReference type="Pfam" id="PF18255"/>
    </source>
</evidence>
<dbReference type="InterPro" id="IPR057666">
    <property type="entry name" value="DrpA_SLOG"/>
</dbReference>
<feature type="domain" description="Smf/DprA SLOG" evidence="2">
    <location>
        <begin position="76"/>
        <end position="281"/>
    </location>
</feature>
<dbReference type="PANTHER" id="PTHR43022:SF1">
    <property type="entry name" value="PROTEIN SMF"/>
    <property type="match status" value="1"/>
</dbReference>
<evidence type="ECO:0000313" key="4">
    <source>
        <dbReference type="EMBL" id="QIW58621.1"/>
    </source>
</evidence>
<evidence type="ECO:0000259" key="2">
    <source>
        <dbReference type="Pfam" id="PF02481"/>
    </source>
</evidence>
<keyword evidence="5" id="KW-1185">Reference proteome</keyword>
<dbReference type="GO" id="GO:0009294">
    <property type="term" value="P:DNA-mediated transformation"/>
    <property type="evidence" value="ECO:0007669"/>
    <property type="project" value="InterPro"/>
</dbReference>
<evidence type="ECO:0000256" key="1">
    <source>
        <dbReference type="ARBA" id="ARBA00006525"/>
    </source>
</evidence>
<dbReference type="Gene3D" id="3.40.50.450">
    <property type="match status" value="1"/>
</dbReference>